<dbReference type="InterPro" id="IPR010071">
    <property type="entry name" value="AA_adenyl_dom"/>
</dbReference>
<dbReference type="InterPro" id="IPR041464">
    <property type="entry name" value="TubC_N"/>
</dbReference>
<dbReference type="Gene3D" id="3.30.559.10">
    <property type="entry name" value="Chloramphenicol acetyltransferase-like domain"/>
    <property type="match status" value="1"/>
</dbReference>
<dbReference type="EMBL" id="CAMAPD010000001">
    <property type="protein sequence ID" value="CAH9050265.1"/>
    <property type="molecule type" value="Genomic_DNA"/>
</dbReference>
<proteinExistence type="predicted"/>
<dbReference type="CDD" id="cd19531">
    <property type="entry name" value="LCL_NRPS-like"/>
    <property type="match status" value="1"/>
</dbReference>
<dbReference type="GO" id="GO:0003824">
    <property type="term" value="F:catalytic activity"/>
    <property type="evidence" value="ECO:0007669"/>
    <property type="project" value="InterPro"/>
</dbReference>
<dbReference type="InterPro" id="IPR001242">
    <property type="entry name" value="Condensation_dom"/>
</dbReference>
<dbReference type="PANTHER" id="PTHR45527">
    <property type="entry name" value="NONRIBOSOMAL PEPTIDE SYNTHETASE"/>
    <property type="match status" value="1"/>
</dbReference>
<sequence>MSNNISQLVLQLQEAGIRIESKDGKLSVSAAKGVLTPERQTMIRDNKEQLLQWLSQFEKTDKQELYASSSHPVELSFGQTRFWFMDQLEESLSAYHIVSAMTLRGQLNIPAAQRALNQIMGRHELLRTAFFSSQGKPRAELLPEVNLTINLIDLSEQSQPELLAEDEVRQAYHHQFDLSCPPLIAAKLLKLSTEQHILVFTLHHIVADAWSMSNLNREFTKNYEALVHDQQATNEPLELQYRDFVAWQKRAVSQSTLERQLEFWRNELDGLSPILPLPRRQGYTKTVNFEGDKAALTISVELTQKLAALAKSQGVTVNNLMLASFSWLLHRYSGQHDIAIGTAVSLRHEERLNPLIGLFLNYLVLRNQVDPGMSFTQLITQVQSKSLSAYANQDLPFEQLVDNLDLERSLSHQPLTQINFSYMNALTGKVALPNLQIEPYELSNDQAMFELSLSVREQHSQLNCELEFNSHYYTNAQIQALLVDFNEMLQWGSSHHHTPLFEYNSLVHRDVELIPKNAPLLHQIVEQQAQAQPNAAAVSLGYHDLTYSELNSKANQVANLLISKGVKHGDRVAIALPRDLPLTIALLAVLKTGSTYVPLDLAYPQQRLKEMLFACNANLVLTNDMQSASEAFGNSVQILDMSEVMAQATACCEQNLALAINAKTPAYIVFTSGSTGAPKGVEMSHQSLVQLVVWSSEQVAIEQRMLQYASTSFDVHCQEIFMTWYQGKHLYLIEGELTKVVIEVMSYISAFDIDTVIFPSAVLRAISNEVEHFEQLDDWLKALKNIISTAEALQFTKPLQLLLKRLPHCKLYDFYGPSETHVCLIKSYDGENSDWEQNQSLGHSNVFNDCLVLDQALSPVADEVVGELYVTGACLANGYLDNAVETAEKFIPNPYSNQPGARMYRTGDLVKRLANGEIKYVERADFMIKLRGYRIEPAEVEASLCQSDAVKQAYVVKQSIGNSEQLVAYVAITGVAFDSNVVKEALRNKLPAYMIPSQIITVESIPLNPNGKVDHSALAEVVIADESSDNKGLTPPETASEQVLVNLWIELLGNTNIGVDDDFFSVGGHSLLATQLVNIINENLGLTLSLHAIFEFATVRELSQHLGELVGGQEQIDLICEQYLQLSQMTEEELEELEQAL</sequence>
<dbReference type="InterPro" id="IPR000873">
    <property type="entry name" value="AMP-dep_synth/lig_dom"/>
</dbReference>
<dbReference type="Gene3D" id="3.30.559.30">
    <property type="entry name" value="Nonribosomal peptide synthetase, condensation domain"/>
    <property type="match status" value="1"/>
</dbReference>
<dbReference type="PROSITE" id="PS00012">
    <property type="entry name" value="PHOSPHOPANTETHEINE"/>
    <property type="match status" value="1"/>
</dbReference>
<dbReference type="InterPro" id="IPR036736">
    <property type="entry name" value="ACP-like_sf"/>
</dbReference>
<dbReference type="InterPro" id="IPR045851">
    <property type="entry name" value="AMP-bd_C_sf"/>
</dbReference>
<dbReference type="GO" id="GO:0072330">
    <property type="term" value="P:monocarboxylic acid biosynthetic process"/>
    <property type="evidence" value="ECO:0007669"/>
    <property type="project" value="UniProtKB-ARBA"/>
</dbReference>
<dbReference type="SUPFAM" id="SSF52777">
    <property type="entry name" value="CoA-dependent acyltransferases"/>
    <property type="match status" value="2"/>
</dbReference>
<dbReference type="RefSeq" id="WP_261591363.1">
    <property type="nucleotide sequence ID" value="NZ_CAMAPC010000003.1"/>
</dbReference>
<evidence type="ECO:0000313" key="8">
    <source>
        <dbReference type="Proteomes" id="UP001152485"/>
    </source>
</evidence>
<dbReference type="PROSITE" id="PS50075">
    <property type="entry name" value="CARRIER"/>
    <property type="match status" value="1"/>
</dbReference>
<dbReference type="Pfam" id="PF13193">
    <property type="entry name" value="AMP-binding_C"/>
    <property type="match status" value="1"/>
</dbReference>
<dbReference type="EMBL" id="CAMAPC010000003">
    <property type="protein sequence ID" value="CAH9052402.1"/>
    <property type="molecule type" value="Genomic_DNA"/>
</dbReference>
<dbReference type="CDD" id="cd05930">
    <property type="entry name" value="A_NRPS"/>
    <property type="match status" value="1"/>
</dbReference>
<dbReference type="Pfam" id="PF18563">
    <property type="entry name" value="TubC_N"/>
    <property type="match status" value="1"/>
</dbReference>
<evidence type="ECO:0000313" key="5">
    <source>
        <dbReference type="EMBL" id="CAH9050265.1"/>
    </source>
</evidence>
<dbReference type="AlphaFoldDB" id="A0A9W4QTG6"/>
<keyword evidence="2" id="KW-0596">Phosphopantetheine</keyword>
<dbReference type="Proteomes" id="UP001152485">
    <property type="component" value="Unassembled WGS sequence"/>
</dbReference>
<dbReference type="Gene3D" id="3.30.300.30">
    <property type="match status" value="1"/>
</dbReference>
<dbReference type="NCBIfam" id="TIGR01733">
    <property type="entry name" value="AA-adenyl-dom"/>
    <property type="match status" value="1"/>
</dbReference>
<dbReference type="InterPro" id="IPR020845">
    <property type="entry name" value="AMP-binding_CS"/>
</dbReference>
<keyword evidence="7" id="KW-1185">Reference proteome</keyword>
<dbReference type="FunFam" id="1.10.1200.10:FF:000016">
    <property type="entry name" value="Non-ribosomal peptide synthase"/>
    <property type="match status" value="1"/>
</dbReference>
<dbReference type="InterPro" id="IPR025110">
    <property type="entry name" value="AMP-bd_C"/>
</dbReference>
<dbReference type="Gene3D" id="3.40.50.980">
    <property type="match status" value="2"/>
</dbReference>
<evidence type="ECO:0000313" key="6">
    <source>
        <dbReference type="EMBL" id="CAH9052402.1"/>
    </source>
</evidence>
<comment type="caution">
    <text evidence="6">The sequence shown here is derived from an EMBL/GenBank/DDBJ whole genome shotgun (WGS) entry which is preliminary data.</text>
</comment>
<dbReference type="Gene3D" id="2.30.38.10">
    <property type="entry name" value="Luciferase, Domain 3"/>
    <property type="match status" value="1"/>
</dbReference>
<dbReference type="GO" id="GO:0005737">
    <property type="term" value="C:cytoplasm"/>
    <property type="evidence" value="ECO:0007669"/>
    <property type="project" value="TreeGrafter"/>
</dbReference>
<dbReference type="SUPFAM" id="SSF47336">
    <property type="entry name" value="ACP-like"/>
    <property type="match status" value="1"/>
</dbReference>
<dbReference type="Gene3D" id="1.10.1200.10">
    <property type="entry name" value="ACP-like"/>
    <property type="match status" value="1"/>
</dbReference>
<reference evidence="6 8" key="1">
    <citation type="submission" date="2022-07" db="EMBL/GenBank/DDBJ databases">
        <authorList>
            <person name="Criscuolo A."/>
        </authorList>
    </citation>
    <scope>NUCLEOTIDE SEQUENCE</scope>
    <source>
        <strain evidence="8">CIP 111951</strain>
        <strain evidence="6">CIP111854</strain>
        <strain evidence="5">CIP111951</strain>
    </source>
</reference>
<dbReference type="InterPro" id="IPR023213">
    <property type="entry name" value="CAT-like_dom_sf"/>
</dbReference>
<dbReference type="GO" id="GO:0043041">
    <property type="term" value="P:amino acid activation for nonribosomal peptide biosynthetic process"/>
    <property type="evidence" value="ECO:0007669"/>
    <property type="project" value="TreeGrafter"/>
</dbReference>
<dbReference type="PROSITE" id="PS00455">
    <property type="entry name" value="AMP_BINDING"/>
    <property type="match status" value="1"/>
</dbReference>
<dbReference type="Pfam" id="PF00501">
    <property type="entry name" value="AMP-binding"/>
    <property type="match status" value="1"/>
</dbReference>
<dbReference type="FunFam" id="3.40.50.980:FF:000001">
    <property type="entry name" value="Non-ribosomal peptide synthetase"/>
    <property type="match status" value="1"/>
</dbReference>
<dbReference type="Proteomes" id="UP001152467">
    <property type="component" value="Unassembled WGS sequence"/>
</dbReference>
<evidence type="ECO:0000259" key="4">
    <source>
        <dbReference type="PROSITE" id="PS50075"/>
    </source>
</evidence>
<evidence type="ECO:0000313" key="7">
    <source>
        <dbReference type="Proteomes" id="UP001152467"/>
    </source>
</evidence>
<dbReference type="Pfam" id="PF00668">
    <property type="entry name" value="Condensation"/>
    <property type="match status" value="1"/>
</dbReference>
<dbReference type="GO" id="GO:0044550">
    <property type="term" value="P:secondary metabolite biosynthetic process"/>
    <property type="evidence" value="ECO:0007669"/>
    <property type="project" value="TreeGrafter"/>
</dbReference>
<accession>A0A9W4QTG6</accession>
<dbReference type="SMART" id="SM00823">
    <property type="entry name" value="PKS_PP"/>
    <property type="match status" value="1"/>
</dbReference>
<dbReference type="InterPro" id="IPR009081">
    <property type="entry name" value="PP-bd_ACP"/>
</dbReference>
<comment type="cofactor">
    <cofactor evidence="1">
        <name>pantetheine 4'-phosphate</name>
        <dbReference type="ChEBI" id="CHEBI:47942"/>
    </cofactor>
</comment>
<dbReference type="Gene3D" id="1.10.10.1830">
    <property type="entry name" value="Non-ribosomal peptide synthase, adenylation domain"/>
    <property type="match status" value="1"/>
</dbReference>
<dbReference type="PANTHER" id="PTHR45527:SF1">
    <property type="entry name" value="FATTY ACID SYNTHASE"/>
    <property type="match status" value="1"/>
</dbReference>
<evidence type="ECO:0000256" key="2">
    <source>
        <dbReference type="ARBA" id="ARBA00022450"/>
    </source>
</evidence>
<dbReference type="InterPro" id="IPR044894">
    <property type="entry name" value="TubC_N_sf"/>
</dbReference>
<dbReference type="GO" id="GO:0031177">
    <property type="term" value="F:phosphopantetheine binding"/>
    <property type="evidence" value="ECO:0007669"/>
    <property type="project" value="InterPro"/>
</dbReference>
<evidence type="ECO:0000256" key="1">
    <source>
        <dbReference type="ARBA" id="ARBA00001957"/>
    </source>
</evidence>
<dbReference type="InterPro" id="IPR006162">
    <property type="entry name" value="Ppantetheine_attach_site"/>
</dbReference>
<keyword evidence="3" id="KW-0597">Phosphoprotein</keyword>
<protein>
    <submittedName>
        <fullName evidence="6">Linear gramicidin synthase subunit D</fullName>
    </submittedName>
</protein>
<dbReference type="InterPro" id="IPR020806">
    <property type="entry name" value="PKS_PP-bd"/>
</dbReference>
<gene>
    <name evidence="6" type="primary">lgrD_4</name>
    <name evidence="5" type="synonym">lgrD_1</name>
    <name evidence="6" type="ORF">PSECIP111854_00963</name>
    <name evidence="5" type="ORF">PSECIP111951_00156</name>
</gene>
<organism evidence="6 7">
    <name type="scientific">Pseudoalteromonas holothuriae</name>
    <dbReference type="NCBI Taxonomy" id="2963714"/>
    <lineage>
        <taxon>Bacteria</taxon>
        <taxon>Pseudomonadati</taxon>
        <taxon>Pseudomonadota</taxon>
        <taxon>Gammaproteobacteria</taxon>
        <taxon>Alteromonadales</taxon>
        <taxon>Pseudoalteromonadaceae</taxon>
        <taxon>Pseudoalteromonas</taxon>
    </lineage>
</organism>
<evidence type="ECO:0000256" key="3">
    <source>
        <dbReference type="ARBA" id="ARBA00022553"/>
    </source>
</evidence>
<dbReference type="SUPFAM" id="SSF56801">
    <property type="entry name" value="Acetyl-CoA synthetase-like"/>
    <property type="match status" value="1"/>
</dbReference>
<dbReference type="Pfam" id="PF00550">
    <property type="entry name" value="PP-binding"/>
    <property type="match status" value="1"/>
</dbReference>
<feature type="domain" description="Carrier" evidence="4">
    <location>
        <begin position="1035"/>
        <end position="1110"/>
    </location>
</feature>
<name>A0A9W4QTG6_9GAMM</name>